<keyword evidence="14" id="KW-1185">Reference proteome</keyword>
<dbReference type="PANTHER" id="PTHR34501">
    <property type="entry name" value="PROTEIN YDDL-RELATED"/>
    <property type="match status" value="1"/>
</dbReference>
<protein>
    <submittedName>
        <fullName evidence="13">Porin</fullName>
    </submittedName>
</protein>
<evidence type="ECO:0000256" key="7">
    <source>
        <dbReference type="ARBA" id="ARBA00023065"/>
    </source>
</evidence>
<keyword evidence="5" id="KW-0812">Transmembrane</keyword>
<feature type="domain" description="Porin" evidence="12">
    <location>
        <begin position="13"/>
        <end position="360"/>
    </location>
</feature>
<dbReference type="InterPro" id="IPR050298">
    <property type="entry name" value="Gram-neg_bact_OMP"/>
</dbReference>
<dbReference type="AlphaFoldDB" id="A0A158DZI4"/>
<feature type="signal peptide" evidence="11">
    <location>
        <begin position="1"/>
        <end position="24"/>
    </location>
</feature>
<dbReference type="STRING" id="1777141.AWB80_07775"/>
<keyword evidence="6 11" id="KW-0732">Signal</keyword>
<evidence type="ECO:0000256" key="2">
    <source>
        <dbReference type="ARBA" id="ARBA00011233"/>
    </source>
</evidence>
<keyword evidence="8" id="KW-0626">Porin</keyword>
<dbReference type="SUPFAM" id="SSF56935">
    <property type="entry name" value="Porins"/>
    <property type="match status" value="1"/>
</dbReference>
<evidence type="ECO:0000256" key="5">
    <source>
        <dbReference type="ARBA" id="ARBA00022692"/>
    </source>
</evidence>
<evidence type="ECO:0000313" key="13">
    <source>
        <dbReference type="EMBL" id="SAL00055.1"/>
    </source>
</evidence>
<keyword evidence="7" id="KW-0406">Ion transport</keyword>
<dbReference type="InterPro" id="IPR002299">
    <property type="entry name" value="Porin_Neis"/>
</dbReference>
<sequence>MDYYVHKKFLITVALGVLTSSSWAQSSVTLYGIIDAGLTFNSNANGDRQYAMTSGNQSGSRFGFRGLEDLGGGMSTVFNIEAGYSTTTGAMGQNGTLFGRQAYVGVISKSYGQVTLGRQYSTLYDFFAGLTSGNTWAAVGTGYGSHPADLDNMDSSNRVNNTVKYQSPLYHGFSMGTMYSFGNIAGSMSRNAIWGLAGSYSQGPLTIAAGYQATHTPNYSFWGNKANDSSTASNMRSPVFVGYSTAGEQDIFGGGLSYAVGPATLGFVYTNTRFRDLGSVAVSGLTAQQSALRGTASFNSYEANGRYMVSPSLLLGLAYIYTRGGGAGGIEGANYHQVNIGADYFVSKRTDLYAVVAYEQVSGFDSTGKPAVAALVGATPSSTNKQTVAVVGIRHKF</sequence>
<evidence type="ECO:0000256" key="6">
    <source>
        <dbReference type="ARBA" id="ARBA00022729"/>
    </source>
</evidence>
<feature type="chain" id="PRO_5007624686" evidence="11">
    <location>
        <begin position="25"/>
        <end position="397"/>
    </location>
</feature>
<proteinExistence type="predicted"/>
<evidence type="ECO:0000256" key="11">
    <source>
        <dbReference type="SAM" id="SignalP"/>
    </source>
</evidence>
<evidence type="ECO:0000256" key="3">
    <source>
        <dbReference type="ARBA" id="ARBA00022448"/>
    </source>
</evidence>
<comment type="subcellular location">
    <subcellularLocation>
        <location evidence="1">Cell outer membrane</location>
        <topology evidence="1">Multi-pass membrane protein</topology>
    </subcellularLocation>
</comment>
<organism evidence="13 14">
    <name type="scientific">Caballeronia pedi</name>
    <dbReference type="NCBI Taxonomy" id="1777141"/>
    <lineage>
        <taxon>Bacteria</taxon>
        <taxon>Pseudomonadati</taxon>
        <taxon>Pseudomonadota</taxon>
        <taxon>Betaproteobacteria</taxon>
        <taxon>Burkholderiales</taxon>
        <taxon>Burkholderiaceae</taxon>
        <taxon>Caballeronia</taxon>
    </lineage>
</organism>
<dbReference type="PRINTS" id="PR00184">
    <property type="entry name" value="NEISSPPORIN"/>
</dbReference>
<dbReference type="RefSeq" id="WP_061179964.1">
    <property type="nucleotide sequence ID" value="NZ_FCOE02000056.1"/>
</dbReference>
<dbReference type="PRINTS" id="PR00182">
    <property type="entry name" value="ECOLNEIPORIN"/>
</dbReference>
<gene>
    <name evidence="13" type="ORF">AWB80_07775</name>
</gene>
<dbReference type="InterPro" id="IPR001702">
    <property type="entry name" value="Porin_Gram-ve"/>
</dbReference>
<dbReference type="EMBL" id="FCOE02000056">
    <property type="protein sequence ID" value="SAL00055.1"/>
    <property type="molecule type" value="Genomic_DNA"/>
</dbReference>
<evidence type="ECO:0000256" key="10">
    <source>
        <dbReference type="ARBA" id="ARBA00023237"/>
    </source>
</evidence>
<dbReference type="GO" id="GO:0009279">
    <property type="term" value="C:cell outer membrane"/>
    <property type="evidence" value="ECO:0007669"/>
    <property type="project" value="UniProtKB-SubCell"/>
</dbReference>
<keyword evidence="4" id="KW-1134">Transmembrane beta strand</keyword>
<dbReference type="Proteomes" id="UP000054911">
    <property type="component" value="Unassembled WGS sequence"/>
</dbReference>
<evidence type="ECO:0000256" key="8">
    <source>
        <dbReference type="ARBA" id="ARBA00023114"/>
    </source>
</evidence>
<keyword evidence="9" id="KW-0472">Membrane</keyword>
<keyword evidence="3" id="KW-0813">Transport</keyword>
<dbReference type="Gene3D" id="2.40.160.10">
    <property type="entry name" value="Porin"/>
    <property type="match status" value="1"/>
</dbReference>
<dbReference type="OrthoDB" id="8982743at2"/>
<name>A0A158DZI4_9BURK</name>
<accession>A0A158DZI4</accession>
<keyword evidence="10" id="KW-0998">Cell outer membrane</keyword>
<dbReference type="GO" id="GO:0034220">
    <property type="term" value="P:monoatomic ion transmembrane transport"/>
    <property type="evidence" value="ECO:0007669"/>
    <property type="project" value="InterPro"/>
</dbReference>
<evidence type="ECO:0000256" key="1">
    <source>
        <dbReference type="ARBA" id="ARBA00004571"/>
    </source>
</evidence>
<dbReference type="InterPro" id="IPR023614">
    <property type="entry name" value="Porin_dom_sf"/>
</dbReference>
<comment type="caution">
    <text evidence="13">The sequence shown here is derived from an EMBL/GenBank/DDBJ whole genome shotgun (WGS) entry which is preliminary data.</text>
</comment>
<evidence type="ECO:0000313" key="14">
    <source>
        <dbReference type="Proteomes" id="UP000054911"/>
    </source>
</evidence>
<dbReference type="CDD" id="cd00342">
    <property type="entry name" value="gram_neg_porins"/>
    <property type="match status" value="1"/>
</dbReference>
<dbReference type="PANTHER" id="PTHR34501:SF9">
    <property type="entry name" value="MAJOR OUTER MEMBRANE PROTEIN P.IA"/>
    <property type="match status" value="1"/>
</dbReference>
<reference evidence="13" key="1">
    <citation type="submission" date="2016-01" db="EMBL/GenBank/DDBJ databases">
        <authorList>
            <person name="Peeters C."/>
        </authorList>
    </citation>
    <scope>NUCLEOTIDE SEQUENCE [LARGE SCALE GENOMIC DNA]</scope>
    <source>
        <strain evidence="13">LMG 29323</strain>
    </source>
</reference>
<dbReference type="GO" id="GO:0046930">
    <property type="term" value="C:pore complex"/>
    <property type="evidence" value="ECO:0007669"/>
    <property type="project" value="UniProtKB-KW"/>
</dbReference>
<dbReference type="GO" id="GO:0015288">
    <property type="term" value="F:porin activity"/>
    <property type="evidence" value="ECO:0007669"/>
    <property type="project" value="UniProtKB-KW"/>
</dbReference>
<evidence type="ECO:0000256" key="4">
    <source>
        <dbReference type="ARBA" id="ARBA00022452"/>
    </source>
</evidence>
<dbReference type="InterPro" id="IPR033900">
    <property type="entry name" value="Gram_neg_porin_domain"/>
</dbReference>
<evidence type="ECO:0000259" key="12">
    <source>
        <dbReference type="Pfam" id="PF13609"/>
    </source>
</evidence>
<dbReference type="Pfam" id="PF13609">
    <property type="entry name" value="Porin_4"/>
    <property type="match status" value="1"/>
</dbReference>
<evidence type="ECO:0000256" key="9">
    <source>
        <dbReference type="ARBA" id="ARBA00023136"/>
    </source>
</evidence>
<comment type="subunit">
    <text evidence="2">Homotrimer.</text>
</comment>